<sequence>MNSGQSFLKNVLDYFGNRCRTLFWKSPDDRSAIIANLSHASAQLLSDVQSAQQPYLIVSPALVASLLALLASDVDSLKETLISILASIMGITAEDVNFLLHNCDPTPPCWTDKSLLKEFCGLPAIQQNLAESVERLIKFIPLCYSDDPCSPFFFPFSSLYFISTLLNCVSTLPKESPLRASFLLFLQQYARRTTIIEHISLYNTRDYQIFLTTSFRRFLLRLTQFLSDEDTSSVLQIILSHYKGFNDSKNDFLRNYIQQEVELLLPESSRPSQLRIETIRSYLLTLSNRNFNVNSRCEHLYCRHSQHDFVSDTFIDLLDAFVREETPTIISGIRLRSFPYNVKLPDNLAWDLFKVIPRCESLECLDFCFWLLSKQEFCNTERPLELHMFVGVVEKAAHLIRNDLSIQTYKQVFTTLQKCVNWDQLGLPSMFHALLPLLSETADVIAHASAQLFSDEQSTPQPSLFVSPAFVTSILALLASDIDSLKETLVSILASIMGITPENVNCLLHNCDPTPPCLFDKMILDRCKTIPTTHKSLAESLEKLMMSESFRDSLRPYTTYVLPFSSLFFISTVLNCVSILPKELPLRASLLLFLQQNVSHQTILEHISLYNNSEYQVFLSTSFRRNLLRLTQFMSDEDTSSILQMILSHNEGLNDSKHECKHNSIKEEMEILLPDPSRPSQLRIESIRSYLQNLSDLHFSVTSNCDLRYSWRSHFLKTRHQFVKDAFLDLVSDFVQEENPRPILALRLRSFPTNIQLPVDLAWKMFKAIPRCKSLKSLDFCFWLLSKQDFCNKKRHLEPHLFVGVVEKATHLIRNHHSIKLHKQVIKILQMCVEGSQLELSSMFHVLLPLLSEILVVISKRRRVNHHTEFLHDVVDSGIHKLDTPDLSEPQCRFITSSLIQLGLTFPTVRGTNRIMSSFANEMNRGICPWKKRLKDLIVRIMVEEGCEDLFASAPLKFHSKLRFRAVMNCPNIRSTRP</sequence>
<accession>A0ABQ9Y990</accession>
<gene>
    <name evidence="1" type="ORF">BLNAU_4816</name>
</gene>
<protein>
    <submittedName>
        <fullName evidence="1">Uncharacterized protein</fullName>
    </submittedName>
</protein>
<dbReference type="Proteomes" id="UP001281761">
    <property type="component" value="Unassembled WGS sequence"/>
</dbReference>
<keyword evidence="2" id="KW-1185">Reference proteome</keyword>
<name>A0ABQ9Y990_9EUKA</name>
<evidence type="ECO:0000313" key="2">
    <source>
        <dbReference type="Proteomes" id="UP001281761"/>
    </source>
</evidence>
<dbReference type="EMBL" id="JARBJD010000024">
    <property type="protein sequence ID" value="KAK2960263.1"/>
    <property type="molecule type" value="Genomic_DNA"/>
</dbReference>
<comment type="caution">
    <text evidence="1">The sequence shown here is derived from an EMBL/GenBank/DDBJ whole genome shotgun (WGS) entry which is preliminary data.</text>
</comment>
<reference evidence="1 2" key="1">
    <citation type="journal article" date="2022" name="bioRxiv">
        <title>Genomics of Preaxostyla Flagellates Illuminates Evolutionary Transitions and the Path Towards Mitochondrial Loss.</title>
        <authorList>
            <person name="Novak L.V.F."/>
            <person name="Treitli S.C."/>
            <person name="Pyrih J."/>
            <person name="Halakuc P."/>
            <person name="Pipaliya S.V."/>
            <person name="Vacek V."/>
            <person name="Brzon O."/>
            <person name="Soukal P."/>
            <person name="Eme L."/>
            <person name="Dacks J.B."/>
            <person name="Karnkowska A."/>
            <person name="Elias M."/>
            <person name="Hampl V."/>
        </authorList>
    </citation>
    <scope>NUCLEOTIDE SEQUENCE [LARGE SCALE GENOMIC DNA]</scope>
    <source>
        <strain evidence="1">NAU3</strain>
        <tissue evidence="1">Gut</tissue>
    </source>
</reference>
<organism evidence="1 2">
    <name type="scientific">Blattamonas nauphoetae</name>
    <dbReference type="NCBI Taxonomy" id="2049346"/>
    <lineage>
        <taxon>Eukaryota</taxon>
        <taxon>Metamonada</taxon>
        <taxon>Preaxostyla</taxon>
        <taxon>Oxymonadida</taxon>
        <taxon>Blattamonas</taxon>
    </lineage>
</organism>
<proteinExistence type="predicted"/>
<evidence type="ECO:0000313" key="1">
    <source>
        <dbReference type="EMBL" id="KAK2960263.1"/>
    </source>
</evidence>